<comment type="similarity">
    <text evidence="1 4">Belongs to the aldehyde dehydrogenase family.</text>
</comment>
<dbReference type="Proteomes" id="UP000460272">
    <property type="component" value="Unassembled WGS sequence"/>
</dbReference>
<dbReference type="InterPro" id="IPR029510">
    <property type="entry name" value="Ald_DH_CS_GLU"/>
</dbReference>
<comment type="caution">
    <text evidence="6">The sequence shown here is derived from an EMBL/GenBank/DDBJ whole genome shotgun (WGS) entry which is preliminary data.</text>
</comment>
<evidence type="ECO:0000313" key="7">
    <source>
        <dbReference type="Proteomes" id="UP000460272"/>
    </source>
</evidence>
<dbReference type="FunFam" id="3.40.605.10:FF:000007">
    <property type="entry name" value="NAD/NADP-dependent betaine aldehyde dehydrogenase"/>
    <property type="match status" value="1"/>
</dbReference>
<dbReference type="InterPro" id="IPR016162">
    <property type="entry name" value="Ald_DH_N"/>
</dbReference>
<organism evidence="6 7">
    <name type="scientific">Trebonia kvetii</name>
    <dbReference type="NCBI Taxonomy" id="2480626"/>
    <lineage>
        <taxon>Bacteria</taxon>
        <taxon>Bacillati</taxon>
        <taxon>Actinomycetota</taxon>
        <taxon>Actinomycetes</taxon>
        <taxon>Streptosporangiales</taxon>
        <taxon>Treboniaceae</taxon>
        <taxon>Trebonia</taxon>
    </lineage>
</organism>
<dbReference type="PANTHER" id="PTHR11699">
    <property type="entry name" value="ALDEHYDE DEHYDROGENASE-RELATED"/>
    <property type="match status" value="1"/>
</dbReference>
<gene>
    <name evidence="6" type="ORF">EAS64_26495</name>
</gene>
<proteinExistence type="inferred from homology"/>
<feature type="active site" evidence="3">
    <location>
        <position position="252"/>
    </location>
</feature>
<name>A0A6P2BTY7_9ACTN</name>
<protein>
    <submittedName>
        <fullName evidence="6">Aldehyde dehydrogenase family protein</fullName>
    </submittedName>
</protein>
<evidence type="ECO:0000256" key="4">
    <source>
        <dbReference type="RuleBase" id="RU003345"/>
    </source>
</evidence>
<dbReference type="GO" id="GO:0016620">
    <property type="term" value="F:oxidoreductase activity, acting on the aldehyde or oxo group of donors, NAD or NADP as acceptor"/>
    <property type="evidence" value="ECO:0007669"/>
    <property type="project" value="InterPro"/>
</dbReference>
<evidence type="ECO:0000313" key="6">
    <source>
        <dbReference type="EMBL" id="TVZ02358.1"/>
    </source>
</evidence>
<reference evidence="6 7" key="1">
    <citation type="submission" date="2018-11" db="EMBL/GenBank/DDBJ databases">
        <title>Trebonia kvetii gen.nov., sp.nov., a novel acidophilic actinobacterium, and proposal of the new actinobacterial family Treboniaceae fam. nov.</title>
        <authorList>
            <person name="Rapoport D."/>
            <person name="Sagova-Mareckova M."/>
            <person name="Sedlacek I."/>
            <person name="Provaznik J."/>
            <person name="Kralova S."/>
            <person name="Pavlinic D."/>
            <person name="Benes V."/>
            <person name="Kopecky J."/>
        </authorList>
    </citation>
    <scope>NUCLEOTIDE SEQUENCE [LARGE SCALE GENOMIC DNA]</scope>
    <source>
        <strain evidence="6 7">15Tr583</strain>
    </source>
</reference>
<dbReference type="InterPro" id="IPR016160">
    <property type="entry name" value="Ald_DH_CS_CYS"/>
</dbReference>
<dbReference type="SUPFAM" id="SSF53720">
    <property type="entry name" value="ALDH-like"/>
    <property type="match status" value="1"/>
</dbReference>
<feature type="domain" description="Aldehyde dehydrogenase" evidence="5">
    <location>
        <begin position="24"/>
        <end position="477"/>
    </location>
</feature>
<dbReference type="InterPro" id="IPR015590">
    <property type="entry name" value="Aldehyde_DH_dom"/>
</dbReference>
<evidence type="ECO:0000256" key="3">
    <source>
        <dbReference type="PROSITE-ProRule" id="PRU10007"/>
    </source>
</evidence>
<dbReference type="Pfam" id="PF00171">
    <property type="entry name" value="Aldedh"/>
    <property type="match status" value="1"/>
</dbReference>
<dbReference type="Gene3D" id="3.40.605.10">
    <property type="entry name" value="Aldehyde Dehydrogenase, Chain A, domain 1"/>
    <property type="match status" value="1"/>
</dbReference>
<dbReference type="AlphaFoldDB" id="A0A6P2BTY7"/>
<sequence length="481" mass="50413">MTVSPAAERVTESFIDGEPVRSAATYPNVDPSTGTTLGDVARAGDKEIDQAVAAARRASRAWRVTTPEQRSDLLARLAGLIDDEIETLARLESEDSGKPLSQARNDARVCARYFRFYSHVIESYYGLSIPLRPDLHVYTRREPLGVTGHIVAWNYPMQLFGRAVAPAIAAGNCAVLKPADETPRTAVYLARLAAAAGLPPGVVNVVTGLGPEAGAALAAHPDVDHLSFVGSTEVGSLIAGAAARRVAPVTLELGGKSAHLVFADADVERAATTAANVILQNAGQTCSAGSRLLVDERVHGQVLQRIAERFGAVTIGPGITDPDLGPLVSRKQQDRVRGYVESAKGADIVYGGTVAEPDGISGGAYFNPTLIDGVDPAARIAQEEIFGPVITVTTFGSEEEAVALANGTDYALIGAVWTTDLARAHRVAAQVDGGQIYVNTYGAGGGVELPFGGFRKSGYGREKGVEALDAYTATKTIVVQL</sequence>
<accession>A0A6P2BTY7</accession>
<dbReference type="PROSITE" id="PS00687">
    <property type="entry name" value="ALDEHYDE_DEHYDR_GLU"/>
    <property type="match status" value="1"/>
</dbReference>
<dbReference type="OrthoDB" id="3954161at2"/>
<dbReference type="InterPro" id="IPR016163">
    <property type="entry name" value="Ald_DH_C"/>
</dbReference>
<dbReference type="PROSITE" id="PS00070">
    <property type="entry name" value="ALDEHYDE_DEHYDR_CYS"/>
    <property type="match status" value="1"/>
</dbReference>
<evidence type="ECO:0000256" key="1">
    <source>
        <dbReference type="ARBA" id="ARBA00009986"/>
    </source>
</evidence>
<dbReference type="RefSeq" id="WP_145857285.1">
    <property type="nucleotide sequence ID" value="NZ_RPFW01000005.1"/>
</dbReference>
<keyword evidence="7" id="KW-1185">Reference proteome</keyword>
<keyword evidence="2 4" id="KW-0560">Oxidoreductase</keyword>
<dbReference type="InterPro" id="IPR016161">
    <property type="entry name" value="Ald_DH/histidinol_DH"/>
</dbReference>
<dbReference type="EMBL" id="RPFW01000005">
    <property type="protein sequence ID" value="TVZ02358.1"/>
    <property type="molecule type" value="Genomic_DNA"/>
</dbReference>
<dbReference type="Gene3D" id="3.40.309.10">
    <property type="entry name" value="Aldehyde Dehydrogenase, Chain A, domain 2"/>
    <property type="match status" value="1"/>
</dbReference>
<evidence type="ECO:0000256" key="2">
    <source>
        <dbReference type="ARBA" id="ARBA00023002"/>
    </source>
</evidence>
<evidence type="ECO:0000259" key="5">
    <source>
        <dbReference type="Pfam" id="PF00171"/>
    </source>
</evidence>